<gene>
    <name evidence="6" type="ORF">H4O21_21160</name>
</gene>
<dbReference type="InterPro" id="IPR009057">
    <property type="entry name" value="Homeodomain-like_sf"/>
</dbReference>
<keyword evidence="3" id="KW-0804">Transcription</keyword>
<name>A0A839IUJ7_9GAMM</name>
<dbReference type="InterPro" id="IPR036271">
    <property type="entry name" value="Tet_transcr_reg_TetR-rel_C_sf"/>
</dbReference>
<reference evidence="6 7" key="1">
    <citation type="submission" date="2020-08" db="EMBL/GenBank/DDBJ databases">
        <title>Oceanospirillum sp. nov. isolated from marine sediment.</title>
        <authorList>
            <person name="Ji X."/>
        </authorList>
    </citation>
    <scope>NUCLEOTIDE SEQUENCE [LARGE SCALE GENOMIC DNA]</scope>
    <source>
        <strain evidence="6 7">D5</strain>
    </source>
</reference>
<evidence type="ECO:0000256" key="3">
    <source>
        <dbReference type="ARBA" id="ARBA00023163"/>
    </source>
</evidence>
<proteinExistence type="predicted"/>
<dbReference type="SUPFAM" id="SSF48498">
    <property type="entry name" value="Tetracyclin repressor-like, C-terminal domain"/>
    <property type="match status" value="1"/>
</dbReference>
<evidence type="ECO:0000313" key="6">
    <source>
        <dbReference type="EMBL" id="MBB1489123.1"/>
    </source>
</evidence>
<evidence type="ECO:0000259" key="5">
    <source>
        <dbReference type="PROSITE" id="PS50977"/>
    </source>
</evidence>
<dbReference type="EMBL" id="JACJFM010000043">
    <property type="protein sequence ID" value="MBB1489123.1"/>
    <property type="molecule type" value="Genomic_DNA"/>
</dbReference>
<dbReference type="GO" id="GO:0003677">
    <property type="term" value="F:DNA binding"/>
    <property type="evidence" value="ECO:0007669"/>
    <property type="project" value="UniProtKB-UniRule"/>
</dbReference>
<dbReference type="InterPro" id="IPR001647">
    <property type="entry name" value="HTH_TetR"/>
</dbReference>
<dbReference type="Gene3D" id="1.10.357.10">
    <property type="entry name" value="Tetracycline Repressor, domain 2"/>
    <property type="match status" value="1"/>
</dbReference>
<protein>
    <submittedName>
        <fullName evidence="6">TetR/AcrR family transcriptional regulator</fullName>
    </submittedName>
</protein>
<dbReference type="Proteomes" id="UP000565262">
    <property type="component" value="Unassembled WGS sequence"/>
</dbReference>
<comment type="caution">
    <text evidence="6">The sequence shown here is derived from an EMBL/GenBank/DDBJ whole genome shotgun (WGS) entry which is preliminary data.</text>
</comment>
<keyword evidence="2 4" id="KW-0238">DNA-binding</keyword>
<dbReference type="RefSeq" id="WP_182810903.1">
    <property type="nucleotide sequence ID" value="NZ_JACJFM010000043.1"/>
</dbReference>
<dbReference type="Pfam" id="PF13305">
    <property type="entry name" value="TetR_C_33"/>
    <property type="match status" value="1"/>
</dbReference>
<dbReference type="InterPro" id="IPR025996">
    <property type="entry name" value="MT1864/Rv1816-like_C"/>
</dbReference>
<feature type="domain" description="HTH tetR-type" evidence="5">
    <location>
        <begin position="10"/>
        <end position="70"/>
    </location>
</feature>
<organism evidence="6 7">
    <name type="scientific">Oceanospirillum sediminis</name>
    <dbReference type="NCBI Taxonomy" id="2760088"/>
    <lineage>
        <taxon>Bacteria</taxon>
        <taxon>Pseudomonadati</taxon>
        <taxon>Pseudomonadota</taxon>
        <taxon>Gammaproteobacteria</taxon>
        <taxon>Oceanospirillales</taxon>
        <taxon>Oceanospirillaceae</taxon>
        <taxon>Oceanospirillum</taxon>
    </lineage>
</organism>
<dbReference type="SUPFAM" id="SSF46689">
    <property type="entry name" value="Homeodomain-like"/>
    <property type="match status" value="1"/>
</dbReference>
<dbReference type="AlphaFoldDB" id="A0A839IUJ7"/>
<evidence type="ECO:0000313" key="7">
    <source>
        <dbReference type="Proteomes" id="UP000565262"/>
    </source>
</evidence>
<evidence type="ECO:0000256" key="1">
    <source>
        <dbReference type="ARBA" id="ARBA00023015"/>
    </source>
</evidence>
<feature type="DNA-binding region" description="H-T-H motif" evidence="4">
    <location>
        <begin position="33"/>
        <end position="52"/>
    </location>
</feature>
<keyword evidence="7" id="KW-1185">Reference proteome</keyword>
<sequence length="210" mass="23896">MARRKDHTHDEIREQALNVLMTHLEEAPADATSLRQIARQIGYSPGTLINIFGSYDQLLLSANARTLDLLASDLQNISKEYACPLSRLKAFACSYLRFAEQYNYQWQLLFQHRLPEEESVPEWQLQRINDLFAIIEQALSELATTVPESDLQQASRTIWASVHGICSLSLDDKLFAGSQTYGESMLDSLISHYVSDWRAQYNEPSQAIKG</sequence>
<evidence type="ECO:0000256" key="4">
    <source>
        <dbReference type="PROSITE-ProRule" id="PRU00335"/>
    </source>
</evidence>
<dbReference type="Pfam" id="PF00440">
    <property type="entry name" value="TetR_N"/>
    <property type="match status" value="1"/>
</dbReference>
<keyword evidence="1" id="KW-0805">Transcription regulation</keyword>
<accession>A0A839IUJ7</accession>
<evidence type="ECO:0000256" key="2">
    <source>
        <dbReference type="ARBA" id="ARBA00023125"/>
    </source>
</evidence>
<dbReference type="PROSITE" id="PS50977">
    <property type="entry name" value="HTH_TETR_2"/>
    <property type="match status" value="1"/>
</dbReference>